<reference evidence="2 3" key="1">
    <citation type="submission" date="2023-01" db="EMBL/GenBank/DDBJ databases">
        <authorList>
            <person name="Kreplak J."/>
        </authorList>
    </citation>
    <scope>NUCLEOTIDE SEQUENCE [LARGE SCALE GENOMIC DNA]</scope>
</reference>
<accession>A0AAV0ZVI9</accession>
<dbReference type="Proteomes" id="UP001157006">
    <property type="component" value="Chromosome 3"/>
</dbReference>
<keyword evidence="3" id="KW-1185">Reference proteome</keyword>
<dbReference type="AlphaFoldDB" id="A0AAV0ZVI9"/>
<sequence length="168" mass="18642">MLFGFYPSEGITLAISGYNRFFFLNSYAHAEKVINVERIPSKKKVQMSWISGVKEGFKVQRIANYFVIVPLLSPSRLRTLISSQLLRPSPPVSPTNAPAYTVSAHILPPPSPHRSAVSSQIRRRLHEDEGVSPAVTLSPSLPSSKPPPPSNYDSGTKFSILFNFIVYL</sequence>
<gene>
    <name evidence="2" type="ORF">VFH_III021280</name>
</gene>
<feature type="region of interest" description="Disordered" evidence="1">
    <location>
        <begin position="108"/>
        <end position="152"/>
    </location>
</feature>
<evidence type="ECO:0000313" key="3">
    <source>
        <dbReference type="Proteomes" id="UP001157006"/>
    </source>
</evidence>
<organism evidence="2 3">
    <name type="scientific">Vicia faba</name>
    <name type="common">Broad bean</name>
    <name type="synonym">Faba vulgaris</name>
    <dbReference type="NCBI Taxonomy" id="3906"/>
    <lineage>
        <taxon>Eukaryota</taxon>
        <taxon>Viridiplantae</taxon>
        <taxon>Streptophyta</taxon>
        <taxon>Embryophyta</taxon>
        <taxon>Tracheophyta</taxon>
        <taxon>Spermatophyta</taxon>
        <taxon>Magnoliopsida</taxon>
        <taxon>eudicotyledons</taxon>
        <taxon>Gunneridae</taxon>
        <taxon>Pentapetalae</taxon>
        <taxon>rosids</taxon>
        <taxon>fabids</taxon>
        <taxon>Fabales</taxon>
        <taxon>Fabaceae</taxon>
        <taxon>Papilionoideae</taxon>
        <taxon>50 kb inversion clade</taxon>
        <taxon>NPAAA clade</taxon>
        <taxon>Hologalegina</taxon>
        <taxon>IRL clade</taxon>
        <taxon>Fabeae</taxon>
        <taxon>Vicia</taxon>
    </lineage>
</organism>
<proteinExistence type="predicted"/>
<protein>
    <submittedName>
        <fullName evidence="2">Uncharacterized protein</fullName>
    </submittedName>
</protein>
<evidence type="ECO:0000313" key="2">
    <source>
        <dbReference type="EMBL" id="CAI8602032.1"/>
    </source>
</evidence>
<dbReference type="EMBL" id="OX451738">
    <property type="protein sequence ID" value="CAI8602032.1"/>
    <property type="molecule type" value="Genomic_DNA"/>
</dbReference>
<evidence type="ECO:0000256" key="1">
    <source>
        <dbReference type="SAM" id="MobiDB-lite"/>
    </source>
</evidence>
<name>A0AAV0ZVI9_VICFA</name>